<evidence type="ECO:0000313" key="4">
    <source>
        <dbReference type="EMBL" id="MFC0387041.1"/>
    </source>
</evidence>
<dbReference type="Pfam" id="PF02317">
    <property type="entry name" value="Octopine_DH"/>
    <property type="match status" value="1"/>
</dbReference>
<accession>A0ABV6IUB9</accession>
<dbReference type="InterPro" id="IPR051729">
    <property type="entry name" value="Opine/Lysopine_DH"/>
</dbReference>
<dbReference type="InterPro" id="IPR011128">
    <property type="entry name" value="G3P_DH_NAD-dep_N"/>
</dbReference>
<dbReference type="Proteomes" id="UP001589789">
    <property type="component" value="Unassembled WGS sequence"/>
</dbReference>
<gene>
    <name evidence="4" type="ORF">ACFFIC_16000</name>
</gene>
<feature type="domain" description="Glycerol-3-phosphate dehydrogenase NAD-dependent N-terminal" evidence="2">
    <location>
        <begin position="10"/>
        <end position="108"/>
    </location>
</feature>
<dbReference type="Gene3D" id="3.40.50.720">
    <property type="entry name" value="NAD(P)-binding Rossmann-like Domain"/>
    <property type="match status" value="1"/>
</dbReference>
<feature type="domain" description="Opine dehydrogenase" evidence="3">
    <location>
        <begin position="190"/>
        <end position="335"/>
    </location>
</feature>
<organism evidence="4 5">
    <name type="scientific">Muricoccus vinaceus</name>
    <dbReference type="NCBI Taxonomy" id="424704"/>
    <lineage>
        <taxon>Bacteria</taxon>
        <taxon>Pseudomonadati</taxon>
        <taxon>Pseudomonadota</taxon>
        <taxon>Alphaproteobacteria</taxon>
        <taxon>Acetobacterales</taxon>
        <taxon>Roseomonadaceae</taxon>
        <taxon>Muricoccus</taxon>
    </lineage>
</organism>
<dbReference type="SUPFAM" id="SSF51735">
    <property type="entry name" value="NAD(P)-binding Rossmann-fold domains"/>
    <property type="match status" value="1"/>
</dbReference>
<evidence type="ECO:0000256" key="1">
    <source>
        <dbReference type="ARBA" id="ARBA00023002"/>
    </source>
</evidence>
<dbReference type="EMBL" id="JBHLVZ010000043">
    <property type="protein sequence ID" value="MFC0387041.1"/>
    <property type="molecule type" value="Genomic_DNA"/>
</dbReference>
<keyword evidence="5" id="KW-1185">Reference proteome</keyword>
<dbReference type="Gene3D" id="1.10.1040.10">
    <property type="entry name" value="N-(1-d-carboxylethyl)-l-norvaline Dehydrogenase, domain 2"/>
    <property type="match status" value="1"/>
</dbReference>
<comment type="caution">
    <text evidence="4">The sequence shown here is derived from an EMBL/GenBank/DDBJ whole genome shotgun (WGS) entry which is preliminary data.</text>
</comment>
<dbReference type="Pfam" id="PF01210">
    <property type="entry name" value="NAD_Gly3P_dh_N"/>
    <property type="match status" value="1"/>
</dbReference>
<name>A0ABV6IUB9_9PROT</name>
<sequence length="369" mass="39157">MTPPARRLRIAVLGGGNGSFAAAGDMTLAGHEVRLWRRDAAAVEAHRAAGGSIAVKDARGTQEARLALVTTDMAEALRGAELILCPAPATAQPDIARLLAPCLADGQVVFLPPGTLGTVLMARALHNAGRAPRVAFAETGTLPWLARKHGPHQVSITVRATRLPVGVFPLDRAEMALDVIGAAFPGVIEPCGDALSGALMNAGAIIHPPLIVMNAGPLEHFEKWDIHNEGTVPAIRRTTDALDAERVAVREALGYRAPHFPLAHHYAKTGEEWMYGRASHDRLTESGDWRERIVLTEHRYMMEDLRLGLSLIISAAELAGVPVPLARAFSAIGAAIRGETPDFAGRTLADAGLGGLDRVGIARVLQHGF</sequence>
<dbReference type="InterPro" id="IPR036291">
    <property type="entry name" value="NAD(P)-bd_dom_sf"/>
</dbReference>
<keyword evidence="1" id="KW-0560">Oxidoreductase</keyword>
<dbReference type="InterPro" id="IPR003421">
    <property type="entry name" value="Opine_DH"/>
</dbReference>
<dbReference type="PANTHER" id="PTHR38015">
    <property type="entry name" value="BLR6086 PROTEIN"/>
    <property type="match status" value="1"/>
</dbReference>
<reference evidence="4 5" key="1">
    <citation type="submission" date="2024-09" db="EMBL/GenBank/DDBJ databases">
        <authorList>
            <person name="Sun Q."/>
            <person name="Mori K."/>
        </authorList>
    </citation>
    <scope>NUCLEOTIDE SEQUENCE [LARGE SCALE GENOMIC DNA]</scope>
    <source>
        <strain evidence="4 5">CCM 7468</strain>
    </source>
</reference>
<dbReference type="InterPro" id="IPR008927">
    <property type="entry name" value="6-PGluconate_DH-like_C_sf"/>
</dbReference>
<proteinExistence type="predicted"/>
<dbReference type="InterPro" id="IPR013328">
    <property type="entry name" value="6PGD_dom2"/>
</dbReference>
<dbReference type="RefSeq" id="WP_377052093.1">
    <property type="nucleotide sequence ID" value="NZ_JBHLVZ010000043.1"/>
</dbReference>
<protein>
    <submittedName>
        <fullName evidence="4">NAD/NADP octopine/nopaline dehydrogenase family protein</fullName>
    </submittedName>
</protein>
<evidence type="ECO:0000259" key="3">
    <source>
        <dbReference type="Pfam" id="PF02317"/>
    </source>
</evidence>
<dbReference type="SUPFAM" id="SSF48179">
    <property type="entry name" value="6-phosphogluconate dehydrogenase C-terminal domain-like"/>
    <property type="match status" value="1"/>
</dbReference>
<dbReference type="PANTHER" id="PTHR38015:SF1">
    <property type="entry name" value="OPINE DEHYDROGENASE DOMAIN-CONTAINING PROTEIN"/>
    <property type="match status" value="1"/>
</dbReference>
<evidence type="ECO:0000313" key="5">
    <source>
        <dbReference type="Proteomes" id="UP001589789"/>
    </source>
</evidence>
<evidence type="ECO:0000259" key="2">
    <source>
        <dbReference type="Pfam" id="PF01210"/>
    </source>
</evidence>